<name>A0A151QSM6_CAJCA</name>
<evidence type="ECO:0000313" key="2">
    <source>
        <dbReference type="Proteomes" id="UP000075243"/>
    </source>
</evidence>
<protein>
    <submittedName>
        <fullName evidence="1">Uncharacterized protein</fullName>
    </submittedName>
</protein>
<dbReference type="Proteomes" id="UP000075243">
    <property type="component" value="Unassembled WGS sequence"/>
</dbReference>
<dbReference type="AlphaFoldDB" id="A0A151QSM6"/>
<proteinExistence type="predicted"/>
<organism evidence="1 2">
    <name type="scientific">Cajanus cajan</name>
    <name type="common">Pigeon pea</name>
    <name type="synonym">Cajanus indicus</name>
    <dbReference type="NCBI Taxonomy" id="3821"/>
    <lineage>
        <taxon>Eukaryota</taxon>
        <taxon>Viridiplantae</taxon>
        <taxon>Streptophyta</taxon>
        <taxon>Embryophyta</taxon>
        <taxon>Tracheophyta</taxon>
        <taxon>Spermatophyta</taxon>
        <taxon>Magnoliopsida</taxon>
        <taxon>eudicotyledons</taxon>
        <taxon>Gunneridae</taxon>
        <taxon>Pentapetalae</taxon>
        <taxon>rosids</taxon>
        <taxon>fabids</taxon>
        <taxon>Fabales</taxon>
        <taxon>Fabaceae</taxon>
        <taxon>Papilionoideae</taxon>
        <taxon>50 kb inversion clade</taxon>
        <taxon>NPAAA clade</taxon>
        <taxon>indigoferoid/millettioid clade</taxon>
        <taxon>Phaseoleae</taxon>
        <taxon>Cajanus</taxon>
    </lineage>
</organism>
<accession>A0A151QSM6</accession>
<dbReference type="Gramene" id="C.cajan_41460.t">
    <property type="protein sequence ID" value="C.cajan_41460.t.cds1"/>
    <property type="gene ID" value="C.cajan_41460"/>
</dbReference>
<evidence type="ECO:0000313" key="1">
    <source>
        <dbReference type="EMBL" id="KYP33265.1"/>
    </source>
</evidence>
<sequence>IKWDQVCKHIKEGSIGIKNVAWFNISLLGKWVGRKLKFPNSLWVQILKTQYDEFSSVMRINGVDPKPSHWWKDVVWVCQ</sequence>
<reference evidence="1" key="1">
    <citation type="journal article" date="2012" name="Nat. Biotechnol.">
        <title>Draft genome sequence of pigeonpea (Cajanus cajan), an orphan legume crop of resource-poor farmers.</title>
        <authorList>
            <person name="Varshney R.K."/>
            <person name="Chen W."/>
            <person name="Li Y."/>
            <person name="Bharti A.K."/>
            <person name="Saxena R.K."/>
            <person name="Schlueter J.A."/>
            <person name="Donoghue M.T."/>
            <person name="Azam S."/>
            <person name="Fan G."/>
            <person name="Whaley A.M."/>
            <person name="Farmer A.D."/>
            <person name="Sheridan J."/>
            <person name="Iwata A."/>
            <person name="Tuteja R."/>
            <person name="Penmetsa R.V."/>
            <person name="Wu W."/>
            <person name="Upadhyaya H.D."/>
            <person name="Yang S.P."/>
            <person name="Shah T."/>
            <person name="Saxena K.B."/>
            <person name="Michael T."/>
            <person name="McCombie W.R."/>
            <person name="Yang B."/>
            <person name="Zhang G."/>
            <person name="Yang H."/>
            <person name="Wang J."/>
            <person name="Spillane C."/>
            <person name="Cook D.R."/>
            <person name="May G.D."/>
            <person name="Xu X."/>
            <person name="Jackson S.A."/>
        </authorList>
    </citation>
    <scope>NUCLEOTIDE SEQUENCE [LARGE SCALE GENOMIC DNA]</scope>
</reference>
<feature type="non-terminal residue" evidence="1">
    <location>
        <position position="1"/>
    </location>
</feature>
<dbReference type="EMBL" id="KQ484945">
    <property type="protein sequence ID" value="KYP33265.1"/>
    <property type="molecule type" value="Genomic_DNA"/>
</dbReference>
<gene>
    <name evidence="1" type="ORF">KK1_045893</name>
</gene>
<keyword evidence="2" id="KW-1185">Reference proteome</keyword>